<dbReference type="AlphaFoldDB" id="A0A4Y6I6F7"/>
<dbReference type="Proteomes" id="UP000315201">
    <property type="component" value="Chromosome"/>
</dbReference>
<accession>A0A4Y6I6F7</accession>
<organism evidence="1 2">
    <name type="scientific">Mycoplasma nasistruthionis</name>
    <dbReference type="NCBI Taxonomy" id="353852"/>
    <lineage>
        <taxon>Bacteria</taxon>
        <taxon>Bacillati</taxon>
        <taxon>Mycoplasmatota</taxon>
        <taxon>Mollicutes</taxon>
        <taxon>Mycoplasmataceae</taxon>
        <taxon>Mycoplasma</taxon>
    </lineage>
</organism>
<gene>
    <name evidence="1" type="ORF">FIV53_01405</name>
</gene>
<protein>
    <submittedName>
        <fullName evidence="1">Uncharacterized protein</fullName>
    </submittedName>
</protein>
<evidence type="ECO:0000313" key="2">
    <source>
        <dbReference type="Proteomes" id="UP000315201"/>
    </source>
</evidence>
<sequence>MNYIKKKCNNNTELVFHTLKSENNQVLLKLYLKSNIRNKELKLFIKNAKFRKQITLCIKNFKDLDAMKHYKLNVLTRFKDNYLIFLPYQDLNLLALWYCRYLPLKTQQKIQDIYYELKPIKKLIQILLNKFQLITKINFPQLFQLQDCFKNKLQHYFNCSQYNDYLCYTHDFEHCNLVWQHILDQNATHLSSNLEKVNKENISPSNTYYILPLFYKSSDFKTNIENFYLDFSKNSTSTKIHLLLFNSNHQIVSVYDYANTEWIWAINNYFTTKKINKPKLIIYAKNPILSMLFDILDKQDMYQIDYFDFNWNNNLHKYPSLKINNYVNFYRNISSLNSQDNHCVCLSKTLNTKQCIKFIYSHKLSTKKHKEMEYLTSIFPIINSKYNQNNKENIYNYANLYDNRIFNWLKETTFIFKANYQATVVEHVYPELDALLNLEENVGLIESLINSTNISKNFNLNLVFQPQIDINFFFKFFQMTLNLLNEKLIELEINYSFKMSDLFDFFMIYFKYTNVKTIHLYPNLIKELKFFKQLNNYDKINRLLLIIFNKI</sequence>
<evidence type="ECO:0000313" key="1">
    <source>
        <dbReference type="EMBL" id="QDF64962.1"/>
    </source>
</evidence>
<keyword evidence="2" id="KW-1185">Reference proteome</keyword>
<proteinExistence type="predicted"/>
<name>A0A4Y6I6F7_9MOLU</name>
<dbReference type="EMBL" id="CP041147">
    <property type="protein sequence ID" value="QDF64962.1"/>
    <property type="molecule type" value="Genomic_DNA"/>
</dbReference>
<reference evidence="1 2" key="1">
    <citation type="submission" date="2019-06" db="EMBL/GenBank/DDBJ databases">
        <title>Mycoplasma nasistruthionis sp. nov. str Ms03.</title>
        <authorList>
            <person name="Botes A."/>
        </authorList>
    </citation>
    <scope>NUCLEOTIDE SEQUENCE [LARGE SCALE GENOMIC DNA]</scope>
    <source>
        <strain evidence="1 2">Ms03</strain>
    </source>
</reference>